<reference evidence="1" key="1">
    <citation type="submission" date="2021-01" db="EMBL/GenBank/DDBJ databases">
        <title>Modified the classification status of verrucomicrobia.</title>
        <authorList>
            <person name="Feng X."/>
        </authorList>
    </citation>
    <scope>NUCLEOTIDE SEQUENCE</scope>
    <source>
        <strain evidence="1">KCTC 22041</strain>
    </source>
</reference>
<organism evidence="1 2">
    <name type="scientific">Luteolibacter pohnpeiensis</name>
    <dbReference type="NCBI Taxonomy" id="454153"/>
    <lineage>
        <taxon>Bacteria</taxon>
        <taxon>Pseudomonadati</taxon>
        <taxon>Verrucomicrobiota</taxon>
        <taxon>Verrucomicrobiia</taxon>
        <taxon>Verrucomicrobiales</taxon>
        <taxon>Verrucomicrobiaceae</taxon>
        <taxon>Luteolibacter</taxon>
    </lineage>
</organism>
<name>A0A934SA34_9BACT</name>
<dbReference type="Proteomes" id="UP000603141">
    <property type="component" value="Unassembled WGS sequence"/>
</dbReference>
<comment type="caution">
    <text evidence="1">The sequence shown here is derived from an EMBL/GenBank/DDBJ whole genome shotgun (WGS) entry which is preliminary data.</text>
</comment>
<protein>
    <submittedName>
        <fullName evidence="1">Uncharacterized protein</fullName>
    </submittedName>
</protein>
<gene>
    <name evidence="1" type="ORF">JIN85_17200</name>
</gene>
<proteinExistence type="predicted"/>
<evidence type="ECO:0000313" key="1">
    <source>
        <dbReference type="EMBL" id="MBK1884160.1"/>
    </source>
</evidence>
<dbReference type="EMBL" id="JAENIJ010000036">
    <property type="protein sequence ID" value="MBK1884160.1"/>
    <property type="molecule type" value="Genomic_DNA"/>
</dbReference>
<evidence type="ECO:0000313" key="2">
    <source>
        <dbReference type="Proteomes" id="UP000603141"/>
    </source>
</evidence>
<dbReference type="AlphaFoldDB" id="A0A934SA34"/>
<sequence>MVKVPPGIFTMGVKSSGAATLADFDSLAAVAGFSSFPDLHAFKERQIPTTARLSVDFGCIGEDGFGGRIT</sequence>
<accession>A0A934SA34</accession>
<keyword evidence="2" id="KW-1185">Reference proteome</keyword>